<reference evidence="1 2" key="1">
    <citation type="submission" date="2018-06" db="EMBL/GenBank/DDBJ databases">
        <title>Genomic Encyclopedia of Archaeal and Bacterial Type Strains, Phase II (KMG-II): from individual species to whole genera.</title>
        <authorList>
            <person name="Goeker M."/>
        </authorList>
    </citation>
    <scope>NUCLEOTIDE SEQUENCE [LARGE SCALE GENOMIC DNA]</scope>
    <source>
        <strain evidence="1 2">JCM 11668</strain>
    </source>
</reference>
<organism evidence="1 2">
    <name type="scientific">Rhodopseudomonas faecalis</name>
    <dbReference type="NCBI Taxonomy" id="99655"/>
    <lineage>
        <taxon>Bacteria</taxon>
        <taxon>Pseudomonadati</taxon>
        <taxon>Pseudomonadota</taxon>
        <taxon>Alphaproteobacteria</taxon>
        <taxon>Hyphomicrobiales</taxon>
        <taxon>Nitrobacteraceae</taxon>
        <taxon>Rhodopseudomonas</taxon>
    </lineage>
</organism>
<dbReference type="RefSeq" id="WP_110780977.1">
    <property type="nucleotide sequence ID" value="NZ_QJTI01000011.1"/>
</dbReference>
<proteinExistence type="predicted"/>
<gene>
    <name evidence="1" type="ORF">BJ122_11112</name>
</gene>
<dbReference type="OrthoDB" id="8139246at2"/>
<comment type="caution">
    <text evidence="1">The sequence shown here is derived from an EMBL/GenBank/DDBJ whole genome shotgun (WGS) entry which is preliminary data.</text>
</comment>
<dbReference type="Proteomes" id="UP000248148">
    <property type="component" value="Unassembled WGS sequence"/>
</dbReference>
<dbReference type="EMBL" id="QJTI01000011">
    <property type="protein sequence ID" value="PYF02514.1"/>
    <property type="molecule type" value="Genomic_DNA"/>
</dbReference>
<accession>A0A318TCR8</accession>
<keyword evidence="2" id="KW-1185">Reference proteome</keyword>
<protein>
    <submittedName>
        <fullName evidence="1">Uncharacterized protein</fullName>
    </submittedName>
</protein>
<name>A0A318TCR8_9BRAD</name>
<evidence type="ECO:0000313" key="2">
    <source>
        <dbReference type="Proteomes" id="UP000248148"/>
    </source>
</evidence>
<dbReference type="AlphaFoldDB" id="A0A318TCR8"/>
<sequence>MTTQIKVTDKMIAKAMAAYRASGGADDACIRAALEAALEQEHFSVGDQVTCVHGCVTGVILSIVGDEALISWSCRGKSTAKLSTLEHADEDAEAIPVATN</sequence>
<evidence type="ECO:0000313" key="1">
    <source>
        <dbReference type="EMBL" id="PYF02514.1"/>
    </source>
</evidence>